<evidence type="ECO:0000313" key="2">
    <source>
        <dbReference type="Proteomes" id="UP001499967"/>
    </source>
</evidence>
<proteinExistence type="predicted"/>
<organism evidence="1 2">
    <name type="scientific">Pseudonocardia zijingensis</name>
    <dbReference type="NCBI Taxonomy" id="153376"/>
    <lineage>
        <taxon>Bacteria</taxon>
        <taxon>Bacillati</taxon>
        <taxon>Actinomycetota</taxon>
        <taxon>Actinomycetes</taxon>
        <taxon>Pseudonocardiales</taxon>
        <taxon>Pseudonocardiaceae</taxon>
        <taxon>Pseudonocardia</taxon>
    </lineage>
</organism>
<dbReference type="EMBL" id="BAAAHP010000187">
    <property type="protein sequence ID" value="GAA0897843.1"/>
    <property type="molecule type" value="Genomic_DNA"/>
</dbReference>
<name>A0ABN1NA39_9PSEU</name>
<evidence type="ECO:0000313" key="1">
    <source>
        <dbReference type="EMBL" id="GAA0897843.1"/>
    </source>
</evidence>
<dbReference type="Proteomes" id="UP001499967">
    <property type="component" value="Unassembled WGS sequence"/>
</dbReference>
<dbReference type="RefSeq" id="WP_343944948.1">
    <property type="nucleotide sequence ID" value="NZ_BAAAHP010000187.1"/>
</dbReference>
<gene>
    <name evidence="1" type="ORF">GCM10009559_59170</name>
</gene>
<accession>A0ABN1NA39</accession>
<keyword evidence="2" id="KW-1185">Reference proteome</keyword>
<sequence>MPSPDAERLARLFHETYERLAPEHGYETRRESAVPWEQVPANNRALMTAVCEHILASGLRADTGAEESLTVLADAIRDYHGRLRIDIERTQLVEVLDEHGIEIDFEEGPRA</sequence>
<comment type="caution">
    <text evidence="1">The sequence shown here is derived from an EMBL/GenBank/DDBJ whole genome shotgun (WGS) entry which is preliminary data.</text>
</comment>
<reference evidence="1 2" key="1">
    <citation type="journal article" date="2019" name="Int. J. Syst. Evol. Microbiol.">
        <title>The Global Catalogue of Microorganisms (GCM) 10K type strain sequencing project: providing services to taxonomists for standard genome sequencing and annotation.</title>
        <authorList>
            <consortium name="The Broad Institute Genomics Platform"/>
            <consortium name="The Broad Institute Genome Sequencing Center for Infectious Disease"/>
            <person name="Wu L."/>
            <person name="Ma J."/>
        </authorList>
    </citation>
    <scope>NUCLEOTIDE SEQUENCE [LARGE SCALE GENOMIC DNA]</scope>
    <source>
        <strain evidence="1 2">JCM 11117</strain>
    </source>
</reference>
<protein>
    <submittedName>
        <fullName evidence="1">Uncharacterized protein</fullName>
    </submittedName>
</protein>